<organism evidence="6 7">
    <name type="scientific">Agreia bicolorata</name>
    <dbReference type="NCBI Taxonomy" id="110935"/>
    <lineage>
        <taxon>Bacteria</taxon>
        <taxon>Bacillati</taxon>
        <taxon>Actinomycetota</taxon>
        <taxon>Actinomycetes</taxon>
        <taxon>Micrococcales</taxon>
        <taxon>Microbacteriaceae</taxon>
        <taxon>Agreia</taxon>
    </lineage>
</organism>
<dbReference type="Proteomes" id="UP000032503">
    <property type="component" value="Unassembled WGS sequence"/>
</dbReference>
<protein>
    <recommendedName>
        <fullName evidence="5">Type II restriction enzyme NaeI domain-containing protein</fullName>
    </recommendedName>
</protein>
<sequence length="310" mass="34445">MGSSRNAEIPAPGDVCQADPRRSGTPDPHIIQDPVDDLELIKVYQWLKAQPVDDLLQTAADDAVKYVLDGPRTWRFDLTDSSVDSDERSSVGTKLQYHVISQLGLKKEPPLDTTILGVAVEIKGTTRTTWMIPREGQCAVTLLIRIDAREHTFEAWLMRTHRAWLTGGKGNRDLKRSPIAEARRRYALLVVAESPLPPEPLRLLKLEEISVILGPGGLRRRLVALFETLPEVVIPRGSIAIVGAGLSDPMKRAREAKVELRKRGLIVLVGTWTDERELARVLGFDISGEAWVAVPAESFAFHDLEIPPPR</sequence>
<keyword evidence="2" id="KW-0255">Endonuclease</keyword>
<dbReference type="Gene3D" id="3.40.600.10">
    <property type="entry name" value="DNA mismatch repair MutH/Restriction endonuclease, type II"/>
    <property type="match status" value="1"/>
</dbReference>
<evidence type="ECO:0000259" key="5">
    <source>
        <dbReference type="Pfam" id="PF09126"/>
    </source>
</evidence>
<comment type="caution">
    <text evidence="6">The sequence shown here is derived from an EMBL/GenBank/DDBJ whole genome shotgun (WGS) entry which is preliminary data.</text>
</comment>
<dbReference type="InterPro" id="IPR011335">
    <property type="entry name" value="Restrct_endonuc-II-like"/>
</dbReference>
<dbReference type="InterPro" id="IPR036388">
    <property type="entry name" value="WH-like_DNA-bd_sf"/>
</dbReference>
<dbReference type="Pfam" id="PF09126">
    <property type="entry name" value="NaeI"/>
    <property type="match status" value="1"/>
</dbReference>
<evidence type="ECO:0000256" key="4">
    <source>
        <dbReference type="SAM" id="MobiDB-lite"/>
    </source>
</evidence>
<dbReference type="EMBL" id="JYFC01000013">
    <property type="protein sequence ID" value="KJC62845.1"/>
    <property type="molecule type" value="Genomic_DNA"/>
</dbReference>
<evidence type="ECO:0000256" key="1">
    <source>
        <dbReference type="ARBA" id="ARBA00022722"/>
    </source>
</evidence>
<dbReference type="InterPro" id="IPR037057">
    <property type="entry name" value="DNA_rep_MutH/T2_RE_sf"/>
</dbReference>
<name>A0ABR5CB26_9MICO</name>
<keyword evidence="7" id="KW-1185">Reference proteome</keyword>
<gene>
    <name evidence="6" type="ORF">TZ00_18320</name>
</gene>
<dbReference type="Gene3D" id="1.10.10.10">
    <property type="entry name" value="Winged helix-like DNA-binding domain superfamily/Winged helix DNA-binding domain"/>
    <property type="match status" value="1"/>
</dbReference>
<keyword evidence="3" id="KW-0378">Hydrolase</keyword>
<evidence type="ECO:0000256" key="3">
    <source>
        <dbReference type="ARBA" id="ARBA00022801"/>
    </source>
</evidence>
<feature type="region of interest" description="Disordered" evidence="4">
    <location>
        <begin position="1"/>
        <end position="32"/>
    </location>
</feature>
<accession>A0ABR5CB26</accession>
<dbReference type="RefSeq" id="WP_044443944.1">
    <property type="nucleotide sequence ID" value="NZ_JYFC01000013.1"/>
</dbReference>
<dbReference type="InterPro" id="IPR015210">
    <property type="entry name" value="NaeI"/>
</dbReference>
<dbReference type="SUPFAM" id="SSF52980">
    <property type="entry name" value="Restriction endonuclease-like"/>
    <property type="match status" value="1"/>
</dbReference>
<keyword evidence="1" id="KW-0540">Nuclease</keyword>
<proteinExistence type="predicted"/>
<reference evidence="6 7" key="1">
    <citation type="journal article" date="2001" name="Int. J. Syst. Evol. Microbiol.">
        <title>Agreia bicolorata gen. nov., sp. nov., to accommodate actinobacteria isolated from narrow reed grass infected by the nematode Heteroanguina graminophila.</title>
        <authorList>
            <person name="Evtushenko L.I."/>
            <person name="Dorofeeva L.V."/>
            <person name="Dobrovolskaya T.G."/>
            <person name="Streshinskaya G.M."/>
            <person name="Subbotin S.A."/>
            <person name="Tiedje J.M."/>
        </authorList>
    </citation>
    <scope>NUCLEOTIDE SEQUENCE [LARGE SCALE GENOMIC DNA]</scope>
    <source>
        <strain evidence="6 7">VKM Ac-1804</strain>
    </source>
</reference>
<evidence type="ECO:0000256" key="2">
    <source>
        <dbReference type="ARBA" id="ARBA00022759"/>
    </source>
</evidence>
<feature type="domain" description="Type II restriction enzyme NaeI" evidence="5">
    <location>
        <begin position="48"/>
        <end position="285"/>
    </location>
</feature>
<evidence type="ECO:0000313" key="6">
    <source>
        <dbReference type="EMBL" id="KJC62845.1"/>
    </source>
</evidence>
<evidence type="ECO:0000313" key="7">
    <source>
        <dbReference type="Proteomes" id="UP000032503"/>
    </source>
</evidence>